<evidence type="ECO:0000313" key="1">
    <source>
        <dbReference type="EMBL" id="ACE83593.1"/>
    </source>
</evidence>
<sequence length="43" mass="4473">MGVGIGVPVTITSSIALAAELIKTIPQTANKPGIYFFIVKISI</sequence>
<dbReference type="KEGG" id="cja:CJA_3574"/>
<dbReference type="STRING" id="498211.CJA_3574"/>
<reference evidence="1 2" key="1">
    <citation type="journal article" date="2008" name="J. Bacteriol.">
        <title>Insights into plant cell wall degradation from the genome sequence of the soil bacterium Cellvibrio japonicus.</title>
        <authorList>
            <person name="Deboy R.T."/>
            <person name="Mongodin E.F."/>
            <person name="Fouts D.E."/>
            <person name="Tailford L.E."/>
            <person name="Khouri H."/>
            <person name="Emerson J.B."/>
            <person name="Mohamoud Y."/>
            <person name="Watkins K."/>
            <person name="Henrissat B."/>
            <person name="Gilbert H.J."/>
            <person name="Nelson K.E."/>
        </authorList>
    </citation>
    <scope>NUCLEOTIDE SEQUENCE [LARGE SCALE GENOMIC DNA]</scope>
    <source>
        <strain evidence="1 2">Ueda107</strain>
    </source>
</reference>
<keyword evidence="2" id="KW-1185">Reference proteome</keyword>
<evidence type="ECO:0000313" key="2">
    <source>
        <dbReference type="Proteomes" id="UP000001036"/>
    </source>
</evidence>
<gene>
    <name evidence="1" type="ordered locus">CJA_3574</name>
</gene>
<protein>
    <submittedName>
        <fullName evidence="1">Uncharacterized protein</fullName>
    </submittedName>
</protein>
<dbReference type="EMBL" id="CP000934">
    <property type="protein sequence ID" value="ACE83593.1"/>
    <property type="molecule type" value="Genomic_DNA"/>
</dbReference>
<dbReference type="AlphaFoldDB" id="B3PGX9"/>
<accession>B3PGX9</accession>
<dbReference type="Proteomes" id="UP000001036">
    <property type="component" value="Chromosome"/>
</dbReference>
<proteinExistence type="predicted"/>
<dbReference type="HOGENOM" id="CLU_3231338_0_0_6"/>
<name>B3PGX9_CELJU</name>
<organism evidence="1 2">
    <name type="scientific">Cellvibrio japonicus (strain Ueda107)</name>
    <name type="common">Pseudomonas fluorescens subsp. cellulosa</name>
    <dbReference type="NCBI Taxonomy" id="498211"/>
    <lineage>
        <taxon>Bacteria</taxon>
        <taxon>Pseudomonadati</taxon>
        <taxon>Pseudomonadota</taxon>
        <taxon>Gammaproteobacteria</taxon>
        <taxon>Cellvibrionales</taxon>
        <taxon>Cellvibrionaceae</taxon>
        <taxon>Cellvibrio</taxon>
    </lineage>
</organism>